<proteinExistence type="predicted"/>
<evidence type="ECO:0000313" key="4">
    <source>
        <dbReference type="Proteomes" id="UP000253094"/>
    </source>
</evidence>
<dbReference type="PANTHER" id="PTHR35526">
    <property type="entry name" value="ANTI-SIGMA-F FACTOR RSBW-RELATED"/>
    <property type="match status" value="1"/>
</dbReference>
<dbReference type="InterPro" id="IPR003594">
    <property type="entry name" value="HATPase_dom"/>
</dbReference>
<comment type="caution">
    <text evidence="3">The sequence shown here is derived from an EMBL/GenBank/DDBJ whole genome shotgun (WGS) entry which is preliminary data.</text>
</comment>
<keyword evidence="1" id="KW-0723">Serine/threonine-protein kinase</keyword>
<evidence type="ECO:0000259" key="2">
    <source>
        <dbReference type="Pfam" id="PF13581"/>
    </source>
</evidence>
<keyword evidence="3" id="KW-0547">Nucleotide-binding</keyword>
<dbReference type="AlphaFoldDB" id="A0A367FDZ1"/>
<dbReference type="GO" id="GO:0004674">
    <property type="term" value="F:protein serine/threonine kinase activity"/>
    <property type="evidence" value="ECO:0007669"/>
    <property type="project" value="UniProtKB-KW"/>
</dbReference>
<keyword evidence="1" id="KW-0808">Transferase</keyword>
<accession>A0A367FDZ1</accession>
<dbReference type="InterPro" id="IPR036890">
    <property type="entry name" value="HATPase_C_sf"/>
</dbReference>
<feature type="domain" description="Histidine kinase/HSP90-like ATPase" evidence="2">
    <location>
        <begin position="41"/>
        <end position="154"/>
    </location>
</feature>
<dbReference type="EMBL" id="QOIL01000013">
    <property type="protein sequence ID" value="RCG28586.1"/>
    <property type="molecule type" value="Genomic_DNA"/>
</dbReference>
<evidence type="ECO:0000313" key="3">
    <source>
        <dbReference type="EMBL" id="RCG28586.1"/>
    </source>
</evidence>
<dbReference type="GO" id="GO:0005524">
    <property type="term" value="F:ATP binding"/>
    <property type="evidence" value="ECO:0007669"/>
    <property type="project" value="UniProtKB-KW"/>
</dbReference>
<reference evidence="3 4" key="1">
    <citation type="submission" date="2018-06" db="EMBL/GenBank/DDBJ databases">
        <title>Sphaerisporangium craniellae sp. nov., isolated from a marine sponge in the South China Sea.</title>
        <authorList>
            <person name="Li L."/>
        </authorList>
    </citation>
    <scope>NUCLEOTIDE SEQUENCE [LARGE SCALE GENOMIC DNA]</scope>
    <source>
        <strain evidence="3 4">CCTCC AA 208026</strain>
    </source>
</reference>
<protein>
    <submittedName>
        <fullName evidence="3">ATP-binding protein</fullName>
    </submittedName>
</protein>
<organism evidence="3 4">
    <name type="scientific">Sphaerisporangium album</name>
    <dbReference type="NCBI Taxonomy" id="509200"/>
    <lineage>
        <taxon>Bacteria</taxon>
        <taxon>Bacillati</taxon>
        <taxon>Actinomycetota</taxon>
        <taxon>Actinomycetes</taxon>
        <taxon>Streptosporangiales</taxon>
        <taxon>Streptosporangiaceae</taxon>
        <taxon>Sphaerisporangium</taxon>
    </lineage>
</organism>
<dbReference type="PANTHER" id="PTHR35526:SF3">
    <property type="entry name" value="ANTI-SIGMA-F FACTOR RSBW"/>
    <property type="match status" value="1"/>
</dbReference>
<evidence type="ECO:0000256" key="1">
    <source>
        <dbReference type="ARBA" id="ARBA00022527"/>
    </source>
</evidence>
<dbReference type="CDD" id="cd16936">
    <property type="entry name" value="HATPase_RsbW-like"/>
    <property type="match status" value="1"/>
</dbReference>
<keyword evidence="3" id="KW-0067">ATP-binding</keyword>
<keyword evidence="4" id="KW-1185">Reference proteome</keyword>
<keyword evidence="1" id="KW-0418">Kinase</keyword>
<name>A0A367FDZ1_9ACTN</name>
<dbReference type="Proteomes" id="UP000253094">
    <property type="component" value="Unassembled WGS sequence"/>
</dbReference>
<dbReference type="OrthoDB" id="4284922at2"/>
<dbReference type="InterPro" id="IPR050267">
    <property type="entry name" value="Anti-sigma-factor_SerPK"/>
</dbReference>
<sequence>MLEVRNIPRAPFPLPTAIPMDPIDAMNDFQGGGMIWRRAFTGTPDQIPHARQLVRVLLADCPRRDDAELIASELAGNAVRHTRSGHAGGEFVVEVARSGQAVTVAVYDSGSDGTPRFGTPCPTGDEYGRGLSIVVALADEVGYEAFRERGHRIWAHLT</sequence>
<gene>
    <name evidence="3" type="ORF">DQ384_22815</name>
</gene>
<dbReference type="SUPFAM" id="SSF55874">
    <property type="entry name" value="ATPase domain of HSP90 chaperone/DNA topoisomerase II/histidine kinase"/>
    <property type="match status" value="1"/>
</dbReference>
<dbReference type="Pfam" id="PF13581">
    <property type="entry name" value="HATPase_c_2"/>
    <property type="match status" value="1"/>
</dbReference>
<dbReference type="Gene3D" id="3.30.565.10">
    <property type="entry name" value="Histidine kinase-like ATPase, C-terminal domain"/>
    <property type="match status" value="1"/>
</dbReference>